<keyword evidence="1" id="KW-0496">Mitochondrion</keyword>
<organism evidence="1">
    <name type="scientific">Utricularia reniformis</name>
    <dbReference type="NCBI Taxonomy" id="192314"/>
    <lineage>
        <taxon>Eukaryota</taxon>
        <taxon>Viridiplantae</taxon>
        <taxon>Streptophyta</taxon>
        <taxon>Embryophyta</taxon>
        <taxon>Tracheophyta</taxon>
        <taxon>Spermatophyta</taxon>
        <taxon>Magnoliopsida</taxon>
        <taxon>eudicotyledons</taxon>
        <taxon>Gunneridae</taxon>
        <taxon>Pentapetalae</taxon>
        <taxon>asterids</taxon>
        <taxon>lamiids</taxon>
        <taxon>Lamiales</taxon>
        <taxon>Lentibulariaceae</taxon>
        <taxon>Utricularia</taxon>
    </lineage>
</organism>
<evidence type="ECO:0000313" key="1">
    <source>
        <dbReference type="EMBL" id="ART31019.1"/>
    </source>
</evidence>
<protein>
    <submittedName>
        <fullName evidence="1">Uncharacterized protein</fullName>
    </submittedName>
</protein>
<sequence>MCSRYARGQNRLPPIQRLMDRKDKYNAGKKGRTSSVEMLDSNPQSSHLWSGFRRADKERTGVLALICDSYGNRPIQFE</sequence>
<dbReference type="EMBL" id="KY774314">
    <property type="protein sequence ID" value="ART31019.1"/>
    <property type="molecule type" value="Genomic_DNA"/>
</dbReference>
<geneLocation type="mitochondrion" evidence="1"/>
<name>A0A1Y0B0Y9_9LAMI</name>
<accession>A0A1Y0B0Y9</accession>
<reference evidence="1" key="1">
    <citation type="submission" date="2017-03" db="EMBL/GenBank/DDBJ databases">
        <title>The mitochondrial genome of the carnivorous plant Utricularia reniformis (Lentibulariaceae): structure, comparative analysis and evolutionary landmarks.</title>
        <authorList>
            <person name="Silva S.R."/>
            <person name="Alvarenga D.O."/>
            <person name="Michael T.P."/>
            <person name="Miranda V.F.O."/>
            <person name="Varani A.M."/>
        </authorList>
    </citation>
    <scope>NUCLEOTIDE SEQUENCE</scope>
</reference>
<proteinExistence type="predicted"/>
<gene>
    <name evidence="1" type="ORF">AEK19_MT0776</name>
</gene>
<dbReference type="AlphaFoldDB" id="A0A1Y0B0Y9"/>